<organism evidence="1 2">
    <name type="scientific">Candidatus Kaiserbacteria bacterium RIFCSPLOWO2_12_FULL_45_26</name>
    <dbReference type="NCBI Taxonomy" id="1798525"/>
    <lineage>
        <taxon>Bacteria</taxon>
        <taxon>Candidatus Kaiseribacteriota</taxon>
    </lineage>
</organism>
<dbReference type="AlphaFoldDB" id="A0A1F6FHK7"/>
<evidence type="ECO:0000313" key="2">
    <source>
        <dbReference type="Proteomes" id="UP000177325"/>
    </source>
</evidence>
<proteinExistence type="predicted"/>
<dbReference type="EMBL" id="MFMM01000001">
    <property type="protein sequence ID" value="OGG85340.1"/>
    <property type="molecule type" value="Genomic_DNA"/>
</dbReference>
<accession>A0A1F6FHK7</accession>
<evidence type="ECO:0000313" key="1">
    <source>
        <dbReference type="EMBL" id="OGG85340.1"/>
    </source>
</evidence>
<protein>
    <submittedName>
        <fullName evidence="1">Uncharacterized protein</fullName>
    </submittedName>
</protein>
<sequence>MKAFFKDRYDASHQAGVEKLQNGTIPLFPGVSEVLRNDLIVAVKLKDLNGGLSELLRDLGRLEEGQHYSFFMARRDFPHHVTIQVAAGGHEAQSELESGVDYVDSHLLTFNRLVLDGGGNIVLMNEGVPAAVSEWRGWATQVMTEHDGVPKPLPIFHSTVARIQRFNYSIAAAVWLTKVVEDWNVLLQKRPLEFVSQGTFVGTTYDLLTT</sequence>
<reference evidence="1 2" key="1">
    <citation type="journal article" date="2016" name="Nat. Commun.">
        <title>Thousands of microbial genomes shed light on interconnected biogeochemical processes in an aquifer system.</title>
        <authorList>
            <person name="Anantharaman K."/>
            <person name="Brown C.T."/>
            <person name="Hug L.A."/>
            <person name="Sharon I."/>
            <person name="Castelle C.J."/>
            <person name="Probst A.J."/>
            <person name="Thomas B.C."/>
            <person name="Singh A."/>
            <person name="Wilkins M.J."/>
            <person name="Karaoz U."/>
            <person name="Brodie E.L."/>
            <person name="Williams K.H."/>
            <person name="Hubbard S.S."/>
            <person name="Banfield J.F."/>
        </authorList>
    </citation>
    <scope>NUCLEOTIDE SEQUENCE [LARGE SCALE GENOMIC DNA]</scope>
</reference>
<dbReference type="STRING" id="1798525.A3G90_04805"/>
<gene>
    <name evidence="1" type="ORF">A3G90_04805</name>
</gene>
<dbReference type="Proteomes" id="UP000177325">
    <property type="component" value="Unassembled WGS sequence"/>
</dbReference>
<comment type="caution">
    <text evidence="1">The sequence shown here is derived from an EMBL/GenBank/DDBJ whole genome shotgun (WGS) entry which is preliminary data.</text>
</comment>
<name>A0A1F6FHK7_9BACT</name>